<dbReference type="OrthoDB" id="3671040at2"/>
<dbReference type="InterPro" id="IPR025110">
    <property type="entry name" value="AMP-bd_C"/>
</dbReference>
<gene>
    <name evidence="7" type="ORF">EFW17_11450</name>
</gene>
<dbReference type="GO" id="GO:0016874">
    <property type="term" value="F:ligase activity"/>
    <property type="evidence" value="ECO:0007669"/>
    <property type="project" value="UniProtKB-KW"/>
</dbReference>
<dbReference type="Proteomes" id="UP000269198">
    <property type="component" value="Unassembled WGS sequence"/>
</dbReference>
<evidence type="ECO:0000259" key="6">
    <source>
        <dbReference type="Pfam" id="PF23024"/>
    </source>
</evidence>
<proteinExistence type="inferred from homology"/>
<dbReference type="InterPro" id="IPR042099">
    <property type="entry name" value="ANL_N_sf"/>
</dbReference>
<dbReference type="Gene3D" id="3.40.50.12780">
    <property type="entry name" value="N-terminal domain of ligase-like"/>
    <property type="match status" value="1"/>
</dbReference>
<dbReference type="AlphaFoldDB" id="A0A3N0E9L2"/>
<dbReference type="InterPro" id="IPR045851">
    <property type="entry name" value="AMP-bd_C_sf"/>
</dbReference>
<evidence type="ECO:0000256" key="2">
    <source>
        <dbReference type="ARBA" id="ARBA00022598"/>
    </source>
</evidence>
<dbReference type="RefSeq" id="WP_123201349.1">
    <property type="nucleotide sequence ID" value="NZ_RJMB01000010.1"/>
</dbReference>
<dbReference type="InterPro" id="IPR040097">
    <property type="entry name" value="FAAL/FAAC"/>
</dbReference>
<sequence>MSSPHGQHPPDPTSLASGEPLIARLARWSAERPDAPAYGFTDHARDSAGTPHTLTWAQIARRVAVLAERLSASVADGERVAILAPQGLDYVVGMLATLHTRAIAVPLFSPDLPGHGDRLRWTLADCAPAVVLTTSETRDQGERLLNDGPHTAVREVVAVDEVVEGADAAGAPAPPDPVTDPASPAYLQYTSGSTRQPTGVVLTHGNLSANVRQLWEAAVGRGTEADTTITTVGWLPLFHDMGLILTVATPLLTGSRAEFMDPAAFVMSPVRWLRLLSRHERVYSAAPNFGFEHCVKRVREADKPALDLSGVRGLLNGAEPIRPETMRRFVAAFEGHGLRPSALVPAYGLAEATVYVSMDTANREPRTRVVDRDALADGVVRECPEEGERTSTLVSCGAPVGQRVAIVNPEDHTEMPEGGVGEIWVCGPNVAASYWGAPERGAGVFDARPHGQERDGTWLRTGDLGTLIDGELHVTGRAKDLIIADGRNHYPQDIEATVAATHPQFRDGRVAAFAVPGDDGERLVVMAETGASGPDTEQLTRLVRQEISREHGLHLHELVLVSRGKVKRTSSGKIARSACRDAHLKGMGVAV</sequence>
<reference evidence="7 8" key="1">
    <citation type="submission" date="2018-11" db="EMBL/GenBank/DDBJ databases">
        <title>The genome draft of YIM 96095.</title>
        <authorList>
            <person name="Tang S.-K."/>
            <person name="Chunyu W.-X."/>
            <person name="Feng Y.-Z."/>
        </authorList>
    </citation>
    <scope>NUCLEOTIDE SEQUENCE [LARGE SCALE GENOMIC DNA]</scope>
    <source>
        <strain evidence="7 8">YIM 96095</strain>
    </source>
</reference>
<keyword evidence="4" id="KW-0443">Lipid metabolism</keyword>
<name>A0A3N0E9L2_9ACTN</name>
<protein>
    <submittedName>
        <fullName evidence="7">Fatty acyl-AMP ligase</fullName>
    </submittedName>
</protein>
<dbReference type="Pfam" id="PF23024">
    <property type="entry name" value="AMP-dom_DIP2-like"/>
    <property type="match status" value="1"/>
</dbReference>
<dbReference type="PANTHER" id="PTHR22754:SF32">
    <property type="entry name" value="DISCO-INTERACTING PROTEIN 2"/>
    <property type="match status" value="1"/>
</dbReference>
<dbReference type="GO" id="GO:0006633">
    <property type="term" value="P:fatty acid biosynthetic process"/>
    <property type="evidence" value="ECO:0007669"/>
    <property type="project" value="TreeGrafter"/>
</dbReference>
<keyword evidence="8" id="KW-1185">Reference proteome</keyword>
<evidence type="ECO:0000313" key="7">
    <source>
        <dbReference type="EMBL" id="RNL84533.1"/>
    </source>
</evidence>
<dbReference type="InterPro" id="IPR000873">
    <property type="entry name" value="AMP-dep_synth/lig_dom"/>
</dbReference>
<evidence type="ECO:0000313" key="8">
    <source>
        <dbReference type="Proteomes" id="UP000269198"/>
    </source>
</evidence>
<dbReference type="GO" id="GO:0070566">
    <property type="term" value="F:adenylyltransferase activity"/>
    <property type="evidence" value="ECO:0007669"/>
    <property type="project" value="TreeGrafter"/>
</dbReference>
<evidence type="ECO:0000259" key="5">
    <source>
        <dbReference type="Pfam" id="PF00501"/>
    </source>
</evidence>
<accession>A0A3N0E9L2</accession>
<feature type="domain" description="AMP-binding enzyme C-terminal" evidence="6">
    <location>
        <begin position="480"/>
        <end position="585"/>
    </location>
</feature>
<dbReference type="EMBL" id="RJMB01000010">
    <property type="protein sequence ID" value="RNL84533.1"/>
    <property type="molecule type" value="Genomic_DNA"/>
</dbReference>
<comment type="caution">
    <text evidence="7">The sequence shown here is derived from an EMBL/GenBank/DDBJ whole genome shotgun (WGS) entry which is preliminary data.</text>
</comment>
<dbReference type="PANTHER" id="PTHR22754">
    <property type="entry name" value="DISCO-INTERACTING PROTEIN 2 DIP2 -RELATED"/>
    <property type="match status" value="1"/>
</dbReference>
<keyword evidence="3" id="KW-0276">Fatty acid metabolism</keyword>
<dbReference type="Pfam" id="PF00501">
    <property type="entry name" value="AMP-binding"/>
    <property type="match status" value="1"/>
</dbReference>
<comment type="similarity">
    <text evidence="1">Belongs to the ATP-dependent AMP-binding enzyme family.</text>
</comment>
<feature type="domain" description="AMP-dependent synthetase/ligase" evidence="5">
    <location>
        <begin position="26"/>
        <end position="435"/>
    </location>
</feature>
<evidence type="ECO:0000256" key="4">
    <source>
        <dbReference type="ARBA" id="ARBA00023098"/>
    </source>
</evidence>
<keyword evidence="2 7" id="KW-0436">Ligase</keyword>
<evidence type="ECO:0000256" key="1">
    <source>
        <dbReference type="ARBA" id="ARBA00006432"/>
    </source>
</evidence>
<dbReference type="GO" id="GO:0071766">
    <property type="term" value="P:Actinobacterium-type cell wall biogenesis"/>
    <property type="evidence" value="ECO:0007669"/>
    <property type="project" value="UniProtKB-ARBA"/>
</dbReference>
<evidence type="ECO:0000256" key="3">
    <source>
        <dbReference type="ARBA" id="ARBA00022832"/>
    </source>
</evidence>
<dbReference type="Gene3D" id="3.30.300.30">
    <property type="match status" value="1"/>
</dbReference>
<dbReference type="GO" id="GO:0005886">
    <property type="term" value="C:plasma membrane"/>
    <property type="evidence" value="ECO:0007669"/>
    <property type="project" value="TreeGrafter"/>
</dbReference>
<organism evidence="7 8">
    <name type="scientific">Halostreptopolyspora alba</name>
    <dbReference type="NCBI Taxonomy" id="2487137"/>
    <lineage>
        <taxon>Bacteria</taxon>
        <taxon>Bacillati</taxon>
        <taxon>Actinomycetota</taxon>
        <taxon>Actinomycetes</taxon>
        <taxon>Streptosporangiales</taxon>
        <taxon>Nocardiopsidaceae</taxon>
        <taxon>Halostreptopolyspora</taxon>
    </lineage>
</organism>
<dbReference type="SUPFAM" id="SSF56801">
    <property type="entry name" value="Acetyl-CoA synthetase-like"/>
    <property type="match status" value="1"/>
</dbReference>
<dbReference type="CDD" id="cd05931">
    <property type="entry name" value="FAAL"/>
    <property type="match status" value="1"/>
</dbReference>
<dbReference type="FunFam" id="3.40.50.12780:FF:000013">
    <property type="entry name" value="Long-chain-fatty-acid--AMP ligase FadD32"/>
    <property type="match status" value="1"/>
</dbReference>